<dbReference type="Proteomes" id="UP000257109">
    <property type="component" value="Unassembled WGS sequence"/>
</dbReference>
<dbReference type="AlphaFoldDB" id="A0A371ELL0"/>
<sequence length="166" mass="18806">MTSSFQPFLEVIKVELILENFLVPMIEDYDGSKDPHHHLVAFQTQMLISGGNDVAFVGQEWILEKLEKLGKENIEGLESLRRNTQEGCEEMLPKEECLTSKRKELMLSSMQVPQSLKELGDPYIPLSPKPLILMSHAFPSEPYAPNETSPMRANISKELHVIGLKD</sequence>
<keyword evidence="2" id="KW-1185">Reference proteome</keyword>
<proteinExistence type="predicted"/>
<feature type="non-terminal residue" evidence="1">
    <location>
        <position position="1"/>
    </location>
</feature>
<evidence type="ECO:0000313" key="1">
    <source>
        <dbReference type="EMBL" id="RDX66931.1"/>
    </source>
</evidence>
<dbReference type="EMBL" id="QJKJ01013195">
    <property type="protein sequence ID" value="RDX66931.1"/>
    <property type="molecule type" value="Genomic_DNA"/>
</dbReference>
<name>A0A371ELL0_MUCPR</name>
<protein>
    <submittedName>
        <fullName evidence="1">Uncharacterized protein</fullName>
    </submittedName>
</protein>
<accession>A0A371ELL0</accession>
<evidence type="ECO:0000313" key="2">
    <source>
        <dbReference type="Proteomes" id="UP000257109"/>
    </source>
</evidence>
<reference evidence="1" key="1">
    <citation type="submission" date="2018-05" db="EMBL/GenBank/DDBJ databases">
        <title>Draft genome of Mucuna pruriens seed.</title>
        <authorList>
            <person name="Nnadi N.E."/>
            <person name="Vos R."/>
            <person name="Hasami M.H."/>
            <person name="Devisetty U.K."/>
            <person name="Aguiy J.C."/>
        </authorList>
    </citation>
    <scope>NUCLEOTIDE SEQUENCE [LARGE SCALE GENOMIC DNA]</scope>
    <source>
        <strain evidence="1">JCA_2017</strain>
    </source>
</reference>
<gene>
    <name evidence="1" type="ORF">CR513_54250</name>
</gene>
<organism evidence="1 2">
    <name type="scientific">Mucuna pruriens</name>
    <name type="common">Velvet bean</name>
    <name type="synonym">Dolichos pruriens</name>
    <dbReference type="NCBI Taxonomy" id="157652"/>
    <lineage>
        <taxon>Eukaryota</taxon>
        <taxon>Viridiplantae</taxon>
        <taxon>Streptophyta</taxon>
        <taxon>Embryophyta</taxon>
        <taxon>Tracheophyta</taxon>
        <taxon>Spermatophyta</taxon>
        <taxon>Magnoliopsida</taxon>
        <taxon>eudicotyledons</taxon>
        <taxon>Gunneridae</taxon>
        <taxon>Pentapetalae</taxon>
        <taxon>rosids</taxon>
        <taxon>fabids</taxon>
        <taxon>Fabales</taxon>
        <taxon>Fabaceae</taxon>
        <taxon>Papilionoideae</taxon>
        <taxon>50 kb inversion clade</taxon>
        <taxon>NPAAA clade</taxon>
        <taxon>indigoferoid/millettioid clade</taxon>
        <taxon>Phaseoleae</taxon>
        <taxon>Mucuna</taxon>
    </lineage>
</organism>
<comment type="caution">
    <text evidence="1">The sequence shown here is derived from an EMBL/GenBank/DDBJ whole genome shotgun (WGS) entry which is preliminary data.</text>
</comment>